<organism evidence="10 11">
    <name type="scientific">Acidaminobacter hydrogenoformans DSM 2784</name>
    <dbReference type="NCBI Taxonomy" id="1120920"/>
    <lineage>
        <taxon>Bacteria</taxon>
        <taxon>Bacillati</taxon>
        <taxon>Bacillota</taxon>
        <taxon>Clostridia</taxon>
        <taxon>Peptostreptococcales</taxon>
        <taxon>Acidaminobacteraceae</taxon>
        <taxon>Acidaminobacter</taxon>
    </lineage>
</organism>
<evidence type="ECO:0000256" key="2">
    <source>
        <dbReference type="ARBA" id="ARBA00008914"/>
    </source>
</evidence>
<dbReference type="PANTHER" id="PTHR30329:SF21">
    <property type="entry name" value="LIPOPROTEIN YIAD-RELATED"/>
    <property type="match status" value="1"/>
</dbReference>
<comment type="subcellular location">
    <subcellularLocation>
        <location evidence="1">Cell membrane</location>
        <topology evidence="1">Single-pass membrane protein</topology>
    </subcellularLocation>
</comment>
<dbReference type="AlphaFoldDB" id="A0A1G5RUH3"/>
<evidence type="ECO:0000313" key="10">
    <source>
        <dbReference type="EMBL" id="SCZ77782.1"/>
    </source>
</evidence>
<dbReference type="InterPro" id="IPR050330">
    <property type="entry name" value="Bact_OuterMem_StrucFunc"/>
</dbReference>
<evidence type="ECO:0000259" key="9">
    <source>
        <dbReference type="PROSITE" id="PS51123"/>
    </source>
</evidence>
<comment type="similarity">
    <text evidence="2">Belongs to the MotB family.</text>
</comment>
<dbReference type="CDD" id="cd07185">
    <property type="entry name" value="OmpA_C-like"/>
    <property type="match status" value="1"/>
</dbReference>
<dbReference type="Gene3D" id="3.30.1330.60">
    <property type="entry name" value="OmpA-like domain"/>
    <property type="match status" value="1"/>
</dbReference>
<reference evidence="10 11" key="1">
    <citation type="submission" date="2016-10" db="EMBL/GenBank/DDBJ databases">
        <authorList>
            <person name="de Groot N.N."/>
        </authorList>
    </citation>
    <scope>NUCLEOTIDE SEQUENCE [LARGE SCALE GENOMIC DNA]</scope>
    <source>
        <strain evidence="10 11">DSM 2784</strain>
    </source>
</reference>
<feature type="domain" description="OmpA-like" evidence="9">
    <location>
        <begin position="127"/>
        <end position="248"/>
    </location>
</feature>
<dbReference type="Pfam" id="PF13677">
    <property type="entry name" value="MotB_plug"/>
    <property type="match status" value="1"/>
</dbReference>
<dbReference type="Proteomes" id="UP000199208">
    <property type="component" value="Unassembled WGS sequence"/>
</dbReference>
<dbReference type="STRING" id="1120920.SAMN03080599_00945"/>
<protein>
    <submittedName>
        <fullName evidence="10">Chemotaxis protein MotB</fullName>
    </submittedName>
</protein>
<sequence>MGRRRTQNTEDSPKGSGGWIVTFSDLMTLLLTFFILLYSISTVSEAKFRQAAASLQSVLSGNPSTMIFSETPSGADSMPFDPVVPQPIPNPAPQPDFNAEIIEMYKTIVNFIEDHGLNAEIEVTYSAKGVLVNISEAVLFESGSAVIKSEGQTLLDTMSLLLDTIDKDIEVQGHTDNQPIRTSKYPTNWELSVDRAVQVARYFIQQRGIAPQRLKAAGFAEFQPLAPNDTPENRALNRRVNLLIILEQETGGNQTYGGTT</sequence>
<proteinExistence type="inferred from homology"/>
<evidence type="ECO:0000256" key="7">
    <source>
        <dbReference type="PROSITE-ProRule" id="PRU00473"/>
    </source>
</evidence>
<dbReference type="OrthoDB" id="9815217at2"/>
<keyword evidence="6 7" id="KW-0472">Membrane</keyword>
<dbReference type="PANTHER" id="PTHR30329">
    <property type="entry name" value="STATOR ELEMENT OF FLAGELLAR MOTOR COMPLEX"/>
    <property type="match status" value="1"/>
</dbReference>
<feature type="transmembrane region" description="Helical" evidence="8">
    <location>
        <begin position="20"/>
        <end position="40"/>
    </location>
</feature>
<dbReference type="GO" id="GO:0005886">
    <property type="term" value="C:plasma membrane"/>
    <property type="evidence" value="ECO:0007669"/>
    <property type="project" value="UniProtKB-SubCell"/>
</dbReference>
<keyword evidence="5 8" id="KW-1133">Transmembrane helix</keyword>
<evidence type="ECO:0000313" key="11">
    <source>
        <dbReference type="Proteomes" id="UP000199208"/>
    </source>
</evidence>
<dbReference type="Pfam" id="PF00691">
    <property type="entry name" value="OmpA"/>
    <property type="match status" value="1"/>
</dbReference>
<evidence type="ECO:0000256" key="4">
    <source>
        <dbReference type="ARBA" id="ARBA00022692"/>
    </source>
</evidence>
<evidence type="ECO:0000256" key="1">
    <source>
        <dbReference type="ARBA" id="ARBA00004162"/>
    </source>
</evidence>
<evidence type="ECO:0000256" key="3">
    <source>
        <dbReference type="ARBA" id="ARBA00022475"/>
    </source>
</evidence>
<accession>A0A1G5RUH3</accession>
<name>A0A1G5RUH3_9FIRM</name>
<dbReference type="InterPro" id="IPR025713">
    <property type="entry name" value="MotB-like_N_dom"/>
</dbReference>
<keyword evidence="3" id="KW-1003">Cell membrane</keyword>
<keyword evidence="11" id="KW-1185">Reference proteome</keyword>
<dbReference type="PROSITE" id="PS51123">
    <property type="entry name" value="OMPA_2"/>
    <property type="match status" value="1"/>
</dbReference>
<gene>
    <name evidence="10" type="ORF">SAMN03080599_00945</name>
</gene>
<evidence type="ECO:0000256" key="5">
    <source>
        <dbReference type="ARBA" id="ARBA00022989"/>
    </source>
</evidence>
<dbReference type="SUPFAM" id="SSF103088">
    <property type="entry name" value="OmpA-like"/>
    <property type="match status" value="1"/>
</dbReference>
<evidence type="ECO:0000256" key="6">
    <source>
        <dbReference type="ARBA" id="ARBA00023136"/>
    </source>
</evidence>
<dbReference type="EMBL" id="FMWL01000003">
    <property type="protein sequence ID" value="SCZ77782.1"/>
    <property type="molecule type" value="Genomic_DNA"/>
</dbReference>
<keyword evidence="4 8" id="KW-0812">Transmembrane</keyword>
<dbReference type="RefSeq" id="WP_092589734.1">
    <property type="nucleotide sequence ID" value="NZ_FMWL01000003.1"/>
</dbReference>
<dbReference type="InterPro" id="IPR006665">
    <property type="entry name" value="OmpA-like"/>
</dbReference>
<dbReference type="InterPro" id="IPR036737">
    <property type="entry name" value="OmpA-like_sf"/>
</dbReference>
<evidence type="ECO:0000256" key="8">
    <source>
        <dbReference type="SAM" id="Phobius"/>
    </source>
</evidence>